<dbReference type="GO" id="GO:0008745">
    <property type="term" value="F:N-acetylmuramoyl-L-alanine amidase activity"/>
    <property type="evidence" value="ECO:0007669"/>
    <property type="project" value="UniProtKB-EC"/>
</dbReference>
<dbReference type="HOGENOM" id="CLU_014322_9_1_9"/>
<dbReference type="GO" id="GO:0009253">
    <property type="term" value="P:peptidoglycan catabolic process"/>
    <property type="evidence" value="ECO:0007669"/>
    <property type="project" value="InterPro"/>
</dbReference>
<evidence type="ECO:0000313" key="3">
    <source>
        <dbReference type="EMBL" id="AIG25075.1"/>
    </source>
</evidence>
<dbReference type="RefSeq" id="WP_003335432.1">
    <property type="nucleotide sequence ID" value="NZ_CP007806.1"/>
</dbReference>
<proteinExistence type="predicted"/>
<gene>
    <name evidence="3" type="ORF">BRLA_c007170</name>
</gene>
<dbReference type="Gene3D" id="3.40.630.40">
    <property type="entry name" value="Zn-dependent exopeptidases"/>
    <property type="match status" value="1"/>
</dbReference>
<sequence>MTAFVVIDPGHGGIDPGGGTNSLFKEKDLVLKISLYQHQRFLELNVPALLTRSTDVTLESDQRASSVRNSGARYCLCNHINSGGGRGAEGIYSIHASSAMSRTLFEEIETAGMPVRRIYTRTLPNNPQLDYYFMHRDTGNVETVIIEYGFADNPIDAEFLNTKWKELAEAIVRGFCEFTNLPYTPPSTTSPKPEPPDDWKQEAVNWLYQEGILTNEEWRQNIDKPLPLWAEAIVLRRLYEKVMNK</sequence>
<evidence type="ECO:0000313" key="4">
    <source>
        <dbReference type="Proteomes" id="UP000005850"/>
    </source>
</evidence>
<keyword evidence="1 3" id="KW-0378">Hydrolase</keyword>
<dbReference type="InterPro" id="IPR002508">
    <property type="entry name" value="MurNAc-LAA_cat"/>
</dbReference>
<dbReference type="AlphaFoldDB" id="A0A075R640"/>
<dbReference type="CDD" id="cd02696">
    <property type="entry name" value="MurNAc-LAA"/>
    <property type="match status" value="1"/>
</dbReference>
<dbReference type="SUPFAM" id="SSF53187">
    <property type="entry name" value="Zn-dependent exopeptidases"/>
    <property type="match status" value="1"/>
</dbReference>
<name>A0A075R640_BRELA</name>
<evidence type="ECO:0000259" key="2">
    <source>
        <dbReference type="SMART" id="SM00646"/>
    </source>
</evidence>
<dbReference type="STRING" id="1042163.BRLA_c007170"/>
<dbReference type="GO" id="GO:0030288">
    <property type="term" value="C:outer membrane-bounded periplasmic space"/>
    <property type="evidence" value="ECO:0007669"/>
    <property type="project" value="TreeGrafter"/>
</dbReference>
<dbReference type="EC" id="3.5.1.28" evidence="3"/>
<feature type="domain" description="MurNAc-LAA" evidence="2">
    <location>
        <begin position="64"/>
        <end position="176"/>
    </location>
</feature>
<accession>A0A075R640</accession>
<dbReference type="PANTHER" id="PTHR30404">
    <property type="entry name" value="N-ACETYLMURAMOYL-L-ALANINE AMIDASE"/>
    <property type="match status" value="1"/>
</dbReference>
<dbReference type="Pfam" id="PF01520">
    <property type="entry name" value="Amidase_3"/>
    <property type="match status" value="1"/>
</dbReference>
<dbReference type="SMART" id="SM00646">
    <property type="entry name" value="Ami_3"/>
    <property type="match status" value="1"/>
</dbReference>
<evidence type="ECO:0000256" key="1">
    <source>
        <dbReference type="ARBA" id="ARBA00022801"/>
    </source>
</evidence>
<keyword evidence="4" id="KW-1185">Reference proteome</keyword>
<dbReference type="eggNOG" id="COG0860">
    <property type="taxonomic scope" value="Bacteria"/>
</dbReference>
<reference evidence="3 4" key="1">
    <citation type="journal article" date="2011" name="J. Bacteriol.">
        <title>Genome sequence of Brevibacillus laterosporus LMG 15441, a pathogen of invertebrates.</title>
        <authorList>
            <person name="Djukic M."/>
            <person name="Poehlein A."/>
            <person name="Thurmer A."/>
            <person name="Daniel R."/>
        </authorList>
    </citation>
    <scope>NUCLEOTIDE SEQUENCE [LARGE SCALE GENOMIC DNA]</scope>
    <source>
        <strain evidence="3 4">LMG 15441</strain>
    </source>
</reference>
<dbReference type="EMBL" id="CP007806">
    <property type="protein sequence ID" value="AIG25075.1"/>
    <property type="molecule type" value="Genomic_DNA"/>
</dbReference>
<dbReference type="Proteomes" id="UP000005850">
    <property type="component" value="Chromosome"/>
</dbReference>
<dbReference type="PANTHER" id="PTHR30404:SF0">
    <property type="entry name" value="N-ACETYLMURAMOYL-L-ALANINE AMIDASE AMIC"/>
    <property type="match status" value="1"/>
</dbReference>
<protein>
    <submittedName>
        <fullName evidence="3">Sporulation-specific N-acetylmuramoyl-L-alanine amidase</fullName>
        <ecNumber evidence="3">3.5.1.28</ecNumber>
    </submittedName>
</protein>
<dbReference type="KEGG" id="blr:BRLA_c007170"/>
<dbReference type="InterPro" id="IPR050695">
    <property type="entry name" value="N-acetylmuramoyl_amidase_3"/>
</dbReference>
<organism evidence="3 4">
    <name type="scientific">Brevibacillus laterosporus LMG 15441</name>
    <dbReference type="NCBI Taxonomy" id="1042163"/>
    <lineage>
        <taxon>Bacteria</taxon>
        <taxon>Bacillati</taxon>
        <taxon>Bacillota</taxon>
        <taxon>Bacilli</taxon>
        <taxon>Bacillales</taxon>
        <taxon>Paenibacillaceae</taxon>
        <taxon>Brevibacillus</taxon>
    </lineage>
</organism>